<dbReference type="EMBL" id="JABFCT010000015">
    <property type="protein sequence ID" value="KAF5870094.1"/>
    <property type="molecule type" value="Genomic_DNA"/>
</dbReference>
<evidence type="ECO:0000313" key="2">
    <source>
        <dbReference type="Proteomes" id="UP000531561"/>
    </source>
</evidence>
<organism evidence="1 2">
    <name type="scientific">Botrytis fragariae</name>
    <dbReference type="NCBI Taxonomy" id="1964551"/>
    <lineage>
        <taxon>Eukaryota</taxon>
        <taxon>Fungi</taxon>
        <taxon>Dikarya</taxon>
        <taxon>Ascomycota</taxon>
        <taxon>Pezizomycotina</taxon>
        <taxon>Leotiomycetes</taxon>
        <taxon>Helotiales</taxon>
        <taxon>Sclerotiniaceae</taxon>
        <taxon>Botrytis</taxon>
    </lineage>
</organism>
<gene>
    <name evidence="1" type="ORF">Bfra_010240</name>
</gene>
<dbReference type="RefSeq" id="XP_037189041.1">
    <property type="nucleotide sequence ID" value="XM_037340573.1"/>
</dbReference>
<comment type="caution">
    <text evidence="1">The sequence shown here is derived from an EMBL/GenBank/DDBJ whole genome shotgun (WGS) entry which is preliminary data.</text>
</comment>
<feature type="non-terminal residue" evidence="1">
    <location>
        <position position="1"/>
    </location>
</feature>
<sequence length="119" mass="13474">KHWSTEDPVELQDKFDWDFSALHTLILNVLFLEVNATSRKEAAGEEFMHVHPTSLFATNSKNDRRQNMDHNSASLAGIAFMITQINEIMQSITGKLAHRETRRVSQTEKILASSVLAAH</sequence>
<name>A0A8H6AMI1_9HELO</name>
<proteinExistence type="predicted"/>
<keyword evidence="2" id="KW-1185">Reference proteome</keyword>
<reference evidence="1 2" key="1">
    <citation type="journal article" date="2020" name="Phytopathology">
        <title>A high-quality genome resource of Botrytis fragariae, a new and rapidly spreading fungal pathogen causing strawberry gray mold in the U.S.A.</title>
        <authorList>
            <person name="Wu Y."/>
            <person name="Saski C.A."/>
            <person name="Schnabel G."/>
            <person name="Xiao S."/>
            <person name="Hu M."/>
        </authorList>
    </citation>
    <scope>NUCLEOTIDE SEQUENCE [LARGE SCALE GENOMIC DNA]</scope>
    <source>
        <strain evidence="1 2">BVB16</strain>
    </source>
</reference>
<dbReference type="GeneID" id="59264265"/>
<accession>A0A8H6AMI1</accession>
<evidence type="ECO:0000313" key="1">
    <source>
        <dbReference type="EMBL" id="KAF5870094.1"/>
    </source>
</evidence>
<dbReference type="AlphaFoldDB" id="A0A8H6AMI1"/>
<dbReference type="Proteomes" id="UP000531561">
    <property type="component" value="Unassembled WGS sequence"/>
</dbReference>
<protein>
    <submittedName>
        <fullName evidence="1">Uncharacterized protein</fullName>
    </submittedName>
</protein>